<evidence type="ECO:0000256" key="4">
    <source>
        <dbReference type="ARBA" id="ARBA00023002"/>
    </source>
</evidence>
<dbReference type="EMBL" id="LODT01000028">
    <property type="protein sequence ID" value="KYQ92773.1"/>
    <property type="molecule type" value="Genomic_DNA"/>
</dbReference>
<keyword evidence="7" id="KW-1185">Reference proteome</keyword>
<evidence type="ECO:0000313" key="7">
    <source>
        <dbReference type="Proteomes" id="UP000076078"/>
    </source>
</evidence>
<keyword evidence="4 5" id="KW-0560">Oxidoreductase</keyword>
<comment type="caution">
    <text evidence="6">The sequence shown here is derived from an EMBL/GenBank/DDBJ whole genome shotgun (WGS) entry which is preliminary data.</text>
</comment>
<dbReference type="STRING" id="361077.A0A151ZFN0"/>
<evidence type="ECO:0000256" key="5">
    <source>
        <dbReference type="RuleBase" id="RU000499"/>
    </source>
</evidence>
<dbReference type="PROSITE" id="PS51355">
    <property type="entry name" value="GLUTATHIONE_PEROXID_3"/>
    <property type="match status" value="1"/>
</dbReference>
<organism evidence="6 7">
    <name type="scientific">Tieghemostelium lacteum</name>
    <name type="common">Slime mold</name>
    <name type="synonym">Dictyostelium lacteum</name>
    <dbReference type="NCBI Taxonomy" id="361077"/>
    <lineage>
        <taxon>Eukaryota</taxon>
        <taxon>Amoebozoa</taxon>
        <taxon>Evosea</taxon>
        <taxon>Eumycetozoa</taxon>
        <taxon>Dictyostelia</taxon>
        <taxon>Dictyosteliales</taxon>
        <taxon>Raperosteliaceae</taxon>
        <taxon>Tieghemostelium</taxon>
    </lineage>
</organism>
<gene>
    <name evidence="6" type="ORF">DLAC_05352</name>
</gene>
<dbReference type="SUPFAM" id="SSF52833">
    <property type="entry name" value="Thioredoxin-like"/>
    <property type="match status" value="1"/>
</dbReference>
<dbReference type="AlphaFoldDB" id="A0A151ZFN0"/>
<dbReference type="InterPro" id="IPR000889">
    <property type="entry name" value="Glutathione_peroxidase"/>
</dbReference>
<sequence>MAKFADDGLVILGFPCGQFYNQEPGTNSEILDCLKYVRPGNGFEPNFLLFNKTIINGLGTDNTYIWLKSGCPNTSPVISFIDNTFLTWNPVQYNDITWNFEKFLVSRSGQLVRRYSPETFPLLLMNDIYDLLSE</sequence>
<evidence type="ECO:0000256" key="3">
    <source>
        <dbReference type="ARBA" id="ARBA00022933"/>
    </source>
</evidence>
<comment type="similarity">
    <text evidence="1 5">Belongs to the glutathione peroxidase family.</text>
</comment>
<proteinExistence type="inferred from homology"/>
<reference evidence="6 7" key="1">
    <citation type="submission" date="2015-12" db="EMBL/GenBank/DDBJ databases">
        <title>Dictyostelia acquired genes for synthesis and detection of signals that induce cell-type specialization by lateral gene transfer from prokaryotes.</title>
        <authorList>
            <person name="Gloeckner G."/>
            <person name="Schaap P."/>
        </authorList>
    </citation>
    <scope>NUCLEOTIDE SEQUENCE [LARGE SCALE GENOMIC DNA]</scope>
    <source>
        <strain evidence="6 7">TK</strain>
    </source>
</reference>
<dbReference type="PIRSF" id="PIRSF000303">
    <property type="entry name" value="Glutathion_perox"/>
    <property type="match status" value="1"/>
</dbReference>
<dbReference type="InterPro" id="IPR029760">
    <property type="entry name" value="GPX_CS"/>
</dbReference>
<dbReference type="Proteomes" id="UP000076078">
    <property type="component" value="Unassembled WGS sequence"/>
</dbReference>
<dbReference type="InterPro" id="IPR036249">
    <property type="entry name" value="Thioredoxin-like_sf"/>
</dbReference>
<dbReference type="InParanoid" id="A0A151ZFN0"/>
<evidence type="ECO:0000256" key="1">
    <source>
        <dbReference type="ARBA" id="ARBA00006926"/>
    </source>
</evidence>
<dbReference type="OrthoDB" id="15483at2759"/>
<dbReference type="OMA" id="EPRFVVW"/>
<dbReference type="PROSITE" id="PS00763">
    <property type="entry name" value="GLUTATHIONE_PEROXID_2"/>
    <property type="match status" value="1"/>
</dbReference>
<keyword evidence="2 5" id="KW-0575">Peroxidase</keyword>
<dbReference type="GO" id="GO:0006979">
    <property type="term" value="P:response to oxidative stress"/>
    <property type="evidence" value="ECO:0007669"/>
    <property type="project" value="InterPro"/>
</dbReference>
<dbReference type="Gene3D" id="3.40.30.10">
    <property type="entry name" value="Glutaredoxin"/>
    <property type="match status" value="1"/>
</dbReference>
<dbReference type="GO" id="GO:0004601">
    <property type="term" value="F:peroxidase activity"/>
    <property type="evidence" value="ECO:0007669"/>
    <property type="project" value="UniProtKB-KW"/>
</dbReference>
<name>A0A151ZFN0_TIELA</name>
<dbReference type="PRINTS" id="PR01011">
    <property type="entry name" value="GLUTPROXDASE"/>
</dbReference>
<evidence type="ECO:0000256" key="2">
    <source>
        <dbReference type="ARBA" id="ARBA00022559"/>
    </source>
</evidence>
<dbReference type="PANTHER" id="PTHR11592:SF134">
    <property type="entry name" value="PHOSPHOLIPID HYDROPEROXIDE GLUTATHIONE PEROXIDASE"/>
    <property type="match status" value="1"/>
</dbReference>
<accession>A0A151ZFN0</accession>
<dbReference type="Pfam" id="PF00255">
    <property type="entry name" value="GSHPx"/>
    <property type="match status" value="1"/>
</dbReference>
<keyword evidence="3" id="KW-0712">Selenocysteine</keyword>
<dbReference type="PANTHER" id="PTHR11592">
    <property type="entry name" value="GLUTATHIONE PEROXIDASE"/>
    <property type="match status" value="1"/>
</dbReference>
<evidence type="ECO:0000313" key="6">
    <source>
        <dbReference type="EMBL" id="KYQ92773.1"/>
    </source>
</evidence>
<protein>
    <recommendedName>
        <fullName evidence="5">Glutathione peroxidase</fullName>
    </recommendedName>
</protein>